<keyword evidence="4 10" id="KW-1003">Cell membrane</keyword>
<evidence type="ECO:0000256" key="10">
    <source>
        <dbReference type="PIRNR" id="PIRNR017385"/>
    </source>
</evidence>
<accession>A0ABY4YLF4</accession>
<keyword evidence="5 11" id="KW-0812">Transmembrane</keyword>
<evidence type="ECO:0000256" key="3">
    <source>
        <dbReference type="ARBA" id="ARBA00006870"/>
    </source>
</evidence>
<feature type="transmembrane region" description="Helical" evidence="11">
    <location>
        <begin position="7"/>
        <end position="25"/>
    </location>
</feature>
<keyword evidence="7 11" id="KW-1133">Transmembrane helix</keyword>
<proteinExistence type="inferred from homology"/>
<dbReference type="Proteomes" id="UP001056535">
    <property type="component" value="Chromosome"/>
</dbReference>
<evidence type="ECO:0000256" key="8">
    <source>
        <dbReference type="ARBA" id="ARBA00023136"/>
    </source>
</evidence>
<dbReference type="RefSeq" id="WP_252622774.1">
    <property type="nucleotide sequence ID" value="NZ_CP099490.1"/>
</dbReference>
<evidence type="ECO:0000256" key="6">
    <source>
        <dbReference type="ARBA" id="ARBA00022967"/>
    </source>
</evidence>
<evidence type="ECO:0000256" key="2">
    <source>
        <dbReference type="ARBA" id="ARBA00004651"/>
    </source>
</evidence>
<sequence length="133" mass="14759">MKVESKLFWYLVAFFAIVAVIYAYFTGMGEWVGILGLGLTATMCAMIAWYLAKSGRTVDFRPEDNPDGEIAEQAGPYGFFSPHSWWPLWLGASLGLLVLGVAIGWWIVIIATPFVAIASVGWVFEYFHGEKAI</sequence>
<evidence type="ECO:0000256" key="1">
    <source>
        <dbReference type="ARBA" id="ARBA00002536"/>
    </source>
</evidence>
<comment type="similarity">
    <text evidence="3 10">Belongs to the cytochrome c oxidase bacterial subunit CtaF family.</text>
</comment>
<comment type="function">
    <text evidence="1 10">Part of cytochrome c oxidase, its function is unknown.</text>
</comment>
<feature type="transmembrane region" description="Helical" evidence="11">
    <location>
        <begin position="94"/>
        <end position="124"/>
    </location>
</feature>
<gene>
    <name evidence="12" type="ORF">NF557_06450</name>
</gene>
<protein>
    <recommendedName>
        <fullName evidence="10">Cytochrome c oxidase polypeptide 4</fullName>
        <ecNumber evidence="10">7.1.1.9</ecNumber>
    </recommendedName>
    <alternativeName>
        <fullName evidence="10">Cytochrome aa3 subunit 4</fullName>
    </alternativeName>
    <alternativeName>
        <fullName evidence="10">Cytochrome c oxidase polypeptide IV</fullName>
    </alternativeName>
</protein>
<evidence type="ECO:0000256" key="5">
    <source>
        <dbReference type="ARBA" id="ARBA00022692"/>
    </source>
</evidence>
<keyword evidence="6 10" id="KW-1278">Translocase</keyword>
<evidence type="ECO:0000256" key="11">
    <source>
        <dbReference type="SAM" id="Phobius"/>
    </source>
</evidence>
<organism evidence="12 13">
    <name type="scientific">Ornithinimicrobium cryptoxanthini</name>
    <dbReference type="NCBI Taxonomy" id="2934161"/>
    <lineage>
        <taxon>Bacteria</taxon>
        <taxon>Bacillati</taxon>
        <taxon>Actinomycetota</taxon>
        <taxon>Actinomycetes</taxon>
        <taxon>Micrococcales</taxon>
        <taxon>Ornithinimicrobiaceae</taxon>
        <taxon>Ornithinimicrobium</taxon>
    </lineage>
</organism>
<keyword evidence="13" id="KW-1185">Reference proteome</keyword>
<comment type="subcellular location">
    <subcellularLocation>
        <location evidence="2">Cell membrane</location>
        <topology evidence="2">Multi-pass membrane protein</topology>
    </subcellularLocation>
</comment>
<reference evidence="12" key="1">
    <citation type="submission" date="2022-06" db="EMBL/GenBank/DDBJ databases">
        <title>Ornithinimicrobium JY.X270.</title>
        <authorList>
            <person name="Huang Y."/>
        </authorList>
    </citation>
    <scope>NUCLEOTIDE SEQUENCE</scope>
    <source>
        <strain evidence="12">JY.X270</strain>
    </source>
</reference>
<dbReference type="EMBL" id="CP099490">
    <property type="protein sequence ID" value="USQ77543.1"/>
    <property type="molecule type" value="Genomic_DNA"/>
</dbReference>
<comment type="catalytic activity">
    <reaction evidence="9 10">
        <text>4 Fe(II)-[cytochrome c] + O2 + 8 H(+)(in) = 4 Fe(III)-[cytochrome c] + 2 H2O + 4 H(+)(out)</text>
        <dbReference type="Rhea" id="RHEA:11436"/>
        <dbReference type="Rhea" id="RHEA-COMP:10350"/>
        <dbReference type="Rhea" id="RHEA-COMP:14399"/>
        <dbReference type="ChEBI" id="CHEBI:15377"/>
        <dbReference type="ChEBI" id="CHEBI:15378"/>
        <dbReference type="ChEBI" id="CHEBI:15379"/>
        <dbReference type="ChEBI" id="CHEBI:29033"/>
        <dbReference type="ChEBI" id="CHEBI:29034"/>
        <dbReference type="EC" id="7.1.1.9"/>
    </reaction>
</comment>
<keyword evidence="8 10" id="KW-0472">Membrane</keyword>
<name>A0ABY4YLF4_9MICO</name>
<evidence type="ECO:0000313" key="12">
    <source>
        <dbReference type="EMBL" id="USQ77543.1"/>
    </source>
</evidence>
<feature type="transmembrane region" description="Helical" evidence="11">
    <location>
        <begin position="31"/>
        <end position="52"/>
    </location>
</feature>
<evidence type="ECO:0000313" key="13">
    <source>
        <dbReference type="Proteomes" id="UP001056535"/>
    </source>
</evidence>
<evidence type="ECO:0000256" key="4">
    <source>
        <dbReference type="ARBA" id="ARBA00022475"/>
    </source>
</evidence>
<evidence type="ECO:0000256" key="7">
    <source>
        <dbReference type="ARBA" id="ARBA00022989"/>
    </source>
</evidence>
<dbReference type="PIRSF" id="PIRSF017385">
    <property type="entry name" value="CtaF"/>
    <property type="match status" value="1"/>
</dbReference>
<dbReference type="InterPro" id="IPR021050">
    <property type="entry name" value="Cyt_c_oxidase_su4_actinobac"/>
</dbReference>
<dbReference type="EC" id="7.1.1.9" evidence="10"/>
<dbReference type="Pfam" id="PF12270">
    <property type="entry name" value="Cyt_c_ox_IV"/>
    <property type="match status" value="1"/>
</dbReference>
<comment type="subunit">
    <text evidence="10">Associates with subunits I, II and III to form cytochrome c oxidase.</text>
</comment>
<evidence type="ECO:0000256" key="9">
    <source>
        <dbReference type="ARBA" id="ARBA00047816"/>
    </source>
</evidence>